<gene>
    <name evidence="1" type="ORF">XSR1_370038</name>
</gene>
<dbReference type="EMBL" id="CBXF010000096">
    <property type="protein sequence ID" value="CDL83824.1"/>
    <property type="molecule type" value="Genomic_DNA"/>
</dbReference>
<organism evidence="1 2">
    <name type="scientific">Xenorhabdus szentirmaii DSM 16338</name>
    <dbReference type="NCBI Taxonomy" id="1427518"/>
    <lineage>
        <taxon>Bacteria</taxon>
        <taxon>Pseudomonadati</taxon>
        <taxon>Pseudomonadota</taxon>
        <taxon>Gammaproteobacteria</taxon>
        <taxon>Enterobacterales</taxon>
        <taxon>Morganellaceae</taxon>
        <taxon>Xenorhabdus</taxon>
    </lineage>
</organism>
<evidence type="ECO:0000313" key="1">
    <source>
        <dbReference type="EMBL" id="CDL83824.1"/>
    </source>
</evidence>
<reference evidence="1" key="1">
    <citation type="submission" date="2013-11" db="EMBL/GenBank/DDBJ databases">
        <title>Draft genome sequence and annotation of the entomopathogenic bacteria, Xenorhabdus cabanillasi strain JM26 and Xenorhabdus szentirmai strain DSM 16338.</title>
        <authorList>
            <person name="Gualtieri M."/>
            <person name="Ogier J.C."/>
            <person name="Pages S."/>
            <person name="Givaudan A."/>
            <person name="Gaudriault S."/>
        </authorList>
    </citation>
    <scope>NUCLEOTIDE SEQUENCE [LARGE SCALE GENOMIC DNA]</scope>
    <source>
        <strain evidence="1">DSM 16338</strain>
    </source>
</reference>
<dbReference type="Proteomes" id="UP000019202">
    <property type="component" value="Unassembled WGS sequence"/>
</dbReference>
<comment type="caution">
    <text evidence="1">The sequence shown here is derived from an EMBL/GenBank/DDBJ whole genome shotgun (WGS) entry which is preliminary data.</text>
</comment>
<evidence type="ECO:0000313" key="2">
    <source>
        <dbReference type="Proteomes" id="UP000019202"/>
    </source>
</evidence>
<proteinExistence type="predicted"/>
<accession>W1IZE1</accession>
<keyword evidence="2" id="KW-1185">Reference proteome</keyword>
<dbReference type="AlphaFoldDB" id="W1IZE1"/>
<protein>
    <submittedName>
        <fullName evidence="1">Uncharacterized protein</fullName>
    </submittedName>
</protein>
<sequence length="95" mass="10867">MGGIDTHSRYRNVISPKLNSSSKMMKNGKYPGIKSANIPPQLFKLQLLGLYDFIFTPTPPVFYRFLKVIENASYSPNRYSFNSKPRTKNIGYKSV</sequence>
<name>W1IZE1_9GAMM</name>